<dbReference type="OrthoDB" id="19623at2759"/>
<dbReference type="ChiTaRS" id="TOR1B">
    <property type="organism name" value="human"/>
</dbReference>
<proteinExistence type="evidence at transcript level"/>
<protein>
    <submittedName>
        <fullName evidence="1">TOR1B protein</fullName>
    </submittedName>
</protein>
<name>Q9BR69_HUMAN</name>
<reference evidence="1" key="1">
    <citation type="journal article" date="2004" name="Genome Res.">
        <title>The status, quality, and expansion of the NIH full-length cDNA project: the Mammalian Gene Collection (MGC).</title>
        <authorList>
            <consortium name="The MGC Project Team"/>
            <person name="Gerhard D.S."/>
            <person name="Wagner L."/>
            <person name="Feingold E.A."/>
            <person name="Shenmen C.M."/>
            <person name="Grouse L.H."/>
            <person name="Schuler G."/>
            <person name="Klein S.L."/>
            <person name="Old S."/>
            <person name="Rasooly R."/>
            <person name="Good P."/>
            <person name="Guyer M."/>
            <person name="Peck A.M."/>
            <person name="Derge J.G."/>
            <person name="Lipman D."/>
            <person name="Collins F.S."/>
            <person name="Jang W."/>
            <person name="Sherry S."/>
            <person name="Feolo M."/>
            <person name="Misquitta L."/>
            <person name="Lee E."/>
            <person name="Rotmistrovsky K."/>
            <person name="Greenhut S.F."/>
            <person name="Schaefer C.F."/>
            <person name="Buetow K."/>
            <person name="Bonner T.I."/>
            <person name="Haussler D."/>
            <person name="Kent J."/>
            <person name="Kiekhaus M."/>
            <person name="Furey T."/>
            <person name="Brent M."/>
            <person name="Prange C."/>
            <person name="Schreiber K."/>
            <person name="Shapiro N."/>
            <person name="Bhat N.K."/>
            <person name="Hopkins R.F."/>
            <person name="Hsie F."/>
            <person name="Driscoll T."/>
            <person name="Soares M.B."/>
            <person name="Casavant T.L."/>
            <person name="Scheetz T.E."/>
            <person name="Brown-stein M.J."/>
            <person name="Usdin T.B."/>
            <person name="Toshiyuki S."/>
            <person name="Carninci P."/>
            <person name="Piao Y."/>
            <person name="Dudekula D.B."/>
            <person name="Ko M.S."/>
            <person name="Kawakami K."/>
            <person name="Suzuki Y."/>
            <person name="Sugano S."/>
            <person name="Gruber C.E."/>
            <person name="Smith M.R."/>
            <person name="Simmons B."/>
            <person name="Moore T."/>
            <person name="Waterman R."/>
            <person name="Johnson S.L."/>
            <person name="Ruan Y."/>
            <person name="Wei C.L."/>
            <person name="Mathavan S."/>
            <person name="Gunaratne P.H."/>
            <person name="Wu J."/>
            <person name="Garcia A.M."/>
            <person name="Hulyk S.W."/>
            <person name="Fuh E."/>
            <person name="Yuan Y."/>
            <person name="Sneed A."/>
            <person name="Kowis C."/>
            <person name="Hodgson A."/>
            <person name="Muzny D.M."/>
            <person name="McPherson J."/>
            <person name="Gibbs R.A."/>
            <person name="Fahey J."/>
            <person name="Helton E."/>
            <person name="Ketteman M."/>
            <person name="Madan A."/>
            <person name="Rodrigues S."/>
            <person name="Sanchez A."/>
            <person name="Whiting M."/>
            <person name="Madari A."/>
            <person name="Young A.C."/>
            <person name="Wetherby K.D."/>
            <person name="Granite S.J."/>
            <person name="Kwong P.N."/>
            <person name="Brinkley C.P."/>
            <person name="Pearson R.L."/>
            <person name="Bouffard G.G."/>
            <person name="Blakesly R.W."/>
            <person name="Green E.D."/>
            <person name="Dickson M.C."/>
            <person name="Rodriguez A.C."/>
            <person name="Grimwood J."/>
            <person name="Schmutz J."/>
            <person name="Myers R.M."/>
            <person name="Butterfield Y.S."/>
            <person name="Griffith M."/>
            <person name="Griffith O.L."/>
            <person name="Krzywinski M.I."/>
            <person name="Liao N."/>
            <person name="Morin R."/>
            <person name="Morrin R."/>
            <person name="Palmquist D."/>
            <person name="Petrescu A.S."/>
            <person name="Skalska U."/>
            <person name="Smailus D.E."/>
            <person name="Stott J.M."/>
            <person name="Schnerch A."/>
            <person name="Schein J.E."/>
            <person name="Jones S.J."/>
            <person name="Holt R.A."/>
            <person name="Baross A."/>
            <person name="Marra M.A."/>
            <person name="Clifton S."/>
            <person name="Makowski K.A."/>
            <person name="Bosak S."/>
            <person name="Malek J."/>
        </authorList>
    </citation>
    <scope>NUCLEOTIDE SEQUENCE [LARGE SCALE MRNA]</scope>
    <source>
        <tissue evidence="1">Skin</tissue>
    </source>
</reference>
<accession>Q9BR69</accession>
<evidence type="ECO:0000313" key="1">
    <source>
        <dbReference type="EMBL" id="AAH06480.1"/>
    </source>
</evidence>
<dbReference type="AlphaFoldDB" id="Q9BR69"/>
<organism evidence="1">
    <name type="scientific">Homo sapiens</name>
    <name type="common">Human</name>
    <dbReference type="NCBI Taxonomy" id="9606"/>
    <lineage>
        <taxon>Eukaryota</taxon>
        <taxon>Metazoa</taxon>
        <taxon>Chordata</taxon>
        <taxon>Craniata</taxon>
        <taxon>Vertebrata</taxon>
        <taxon>Euteleostomi</taxon>
        <taxon>Mammalia</taxon>
        <taxon>Eutheria</taxon>
        <taxon>Euarchontoglires</taxon>
        <taxon>Primates</taxon>
        <taxon>Haplorrhini</taxon>
        <taxon>Catarrhini</taxon>
        <taxon>Hominidae</taxon>
        <taxon>Homo</taxon>
    </lineage>
</organism>
<sequence length="40" mass="4453">MAAVQLFFAAGDELLKIPFTLNVLTETEVPENSCAWQARQ</sequence>
<dbReference type="EMBL" id="BC006480">
    <property type="protein sequence ID" value="AAH06480.1"/>
    <property type="molecule type" value="mRNA"/>
</dbReference>
<gene>
    <name evidence="1" type="primary">TOR1B</name>
</gene>